<keyword evidence="6" id="KW-0472">Membrane</keyword>
<feature type="domain" description="Gram-positive cocci surface proteins LPxTG" evidence="8">
    <location>
        <begin position="1913"/>
        <end position="1942"/>
    </location>
</feature>
<name>A0ABS1IWR1_9FIRM</name>
<reference evidence="9 10" key="1">
    <citation type="submission" date="2021-01" db="EMBL/GenBank/DDBJ databases">
        <title>Isolation and description of Catonella massiliensis sp. nov., a novel Catonella species, isolated from a stable periodontitis subject.</title>
        <authorList>
            <person name="Antezack A."/>
            <person name="Boxberger M."/>
            <person name="La Scola B."/>
            <person name="Monnet-Corti V."/>
        </authorList>
    </citation>
    <scope>NUCLEOTIDE SEQUENCE [LARGE SCALE GENOMIC DNA]</scope>
    <source>
        <strain evidence="9 10">Marseille-Q4567</strain>
    </source>
</reference>
<dbReference type="EMBL" id="JAEPRJ010000001">
    <property type="protein sequence ID" value="MBK5896331.1"/>
    <property type="molecule type" value="Genomic_DNA"/>
</dbReference>
<dbReference type="NCBIfam" id="TIGR01167">
    <property type="entry name" value="LPXTG_anchor"/>
    <property type="match status" value="1"/>
</dbReference>
<feature type="compositionally biased region" description="Acidic residues" evidence="5">
    <location>
        <begin position="1865"/>
        <end position="1881"/>
    </location>
</feature>
<dbReference type="Pfam" id="PF05738">
    <property type="entry name" value="Cna_B"/>
    <property type="match status" value="11"/>
</dbReference>
<dbReference type="InterPro" id="IPR049319">
    <property type="entry name" value="GBS104-like_Ig"/>
</dbReference>
<dbReference type="SUPFAM" id="SSF49478">
    <property type="entry name" value="Cna protein B-type domain"/>
    <property type="match status" value="8"/>
</dbReference>
<dbReference type="Gene3D" id="2.60.40.2110">
    <property type="match status" value="1"/>
</dbReference>
<keyword evidence="4" id="KW-0572">Peptidoglycan-anchor</keyword>
<keyword evidence="1" id="KW-0134">Cell wall</keyword>
<proteinExistence type="predicted"/>
<protein>
    <submittedName>
        <fullName evidence="9">Cna B-type domain-containing protein</fullName>
    </submittedName>
</protein>
<evidence type="ECO:0000256" key="2">
    <source>
        <dbReference type="ARBA" id="ARBA00022525"/>
    </source>
</evidence>
<feature type="domain" description="VWFA" evidence="7">
    <location>
        <begin position="93"/>
        <end position="372"/>
    </location>
</feature>
<dbReference type="InterPro" id="IPR019931">
    <property type="entry name" value="LPXTG_anchor"/>
</dbReference>
<evidence type="ECO:0000259" key="8">
    <source>
        <dbReference type="PROSITE" id="PS50847"/>
    </source>
</evidence>
<dbReference type="CDD" id="cd00222">
    <property type="entry name" value="CollagenBindB"/>
    <property type="match status" value="3"/>
</dbReference>
<evidence type="ECO:0000256" key="6">
    <source>
        <dbReference type="SAM" id="Phobius"/>
    </source>
</evidence>
<dbReference type="InterPro" id="IPR008454">
    <property type="entry name" value="Collagen-bd_Cna-like_B-typ_dom"/>
</dbReference>
<evidence type="ECO:0000256" key="3">
    <source>
        <dbReference type="ARBA" id="ARBA00022729"/>
    </source>
</evidence>
<dbReference type="Proteomes" id="UP000604730">
    <property type="component" value="Unassembled WGS sequence"/>
</dbReference>
<gene>
    <name evidence="9" type="ORF">JJN12_00820</name>
</gene>
<dbReference type="SUPFAM" id="SSF53300">
    <property type="entry name" value="vWA-like"/>
    <property type="match status" value="1"/>
</dbReference>
<dbReference type="PROSITE" id="PS50234">
    <property type="entry name" value="VWFA"/>
    <property type="match status" value="1"/>
</dbReference>
<keyword evidence="6" id="KW-1133">Transmembrane helix</keyword>
<keyword evidence="3" id="KW-0732">Signal</keyword>
<dbReference type="SMART" id="SM00327">
    <property type="entry name" value="VWA"/>
    <property type="match status" value="1"/>
</dbReference>
<dbReference type="Pfam" id="PF00746">
    <property type="entry name" value="Gram_pos_anchor"/>
    <property type="match status" value="1"/>
</dbReference>
<accession>A0ABS1IWR1</accession>
<dbReference type="InterPro" id="IPR002035">
    <property type="entry name" value="VWF_A"/>
</dbReference>
<keyword evidence="6" id="KW-0812">Transmembrane</keyword>
<dbReference type="Gene3D" id="3.40.50.410">
    <property type="entry name" value="von Willebrand factor, type A domain"/>
    <property type="match status" value="1"/>
</dbReference>
<keyword evidence="2" id="KW-0964">Secreted</keyword>
<dbReference type="PROSITE" id="PS50847">
    <property type="entry name" value="GRAM_POS_ANCHORING"/>
    <property type="match status" value="1"/>
</dbReference>
<feature type="compositionally biased region" description="Basic and acidic residues" evidence="5">
    <location>
        <begin position="1884"/>
        <end position="1906"/>
    </location>
</feature>
<organism evidence="9 10">
    <name type="scientific">Catonella massiliensis</name>
    <dbReference type="NCBI Taxonomy" id="2799636"/>
    <lineage>
        <taxon>Bacteria</taxon>
        <taxon>Bacillati</taxon>
        <taxon>Bacillota</taxon>
        <taxon>Clostridia</taxon>
        <taxon>Lachnospirales</taxon>
        <taxon>Lachnospiraceae</taxon>
        <taxon>Catonella</taxon>
    </lineage>
</organism>
<dbReference type="Pfam" id="PF13519">
    <property type="entry name" value="VWA_2"/>
    <property type="match status" value="1"/>
</dbReference>
<feature type="region of interest" description="Disordered" evidence="5">
    <location>
        <begin position="1835"/>
        <end position="1919"/>
    </location>
</feature>
<sequence length="1942" mass="213585">MRSERKRRRTFLARFMVLFMIINLLSGVNPGVVKADESPAKNYKNYGSVQGTADNEGISINKEVLAENGDGTFDVKLTVTGAEKITKKNKKTDIVLVVDTSGSMREPKAGNYYTDKRISNAKEAATSFVNAMIKESGKGDIKIGLVSFASGAEKKSNLTNNKDSLNRAIQTLTANGGTYTQAGLNLANEILRGGDAEEKIIVLISDGKPTFADGTHPNFGERGNNGYSRIYSNIPVKGYEIWHGETSGRDGKWIGKGYYNGSKYGNYIVKLVTGKFGDGTESHHGQGAKSWPYNLMGEYFRKATISAANVIKNDKVKIYSVGIGLEDNVEDGAETKNGKKLGRDVLKGIADSGSYLDAGAQAEGLNKILESLAVDIHHNIVVNGTITDPMSKYVEYVAGSAKVTSRENTDIEVPSEGNNNTLKVSNINLDKGEKLEVTYKVKLKDNWKDGEFHPSNGETTLVPSSKGTSIKFNVPEVKADAAKTLVTIKKQWVGDKVPASVNAVKFNIKADDTVLDKQIEVKKDDSWTKVINDLPKYKAGSEIKYTVEEVAGKDYAKVGDIVSTSDKDGNLTFTATNRNTETINFTVKKDWANTPDELKIDVAVKLYANGKSKEISFFNNNEATFNNLPKYDEAGNEIKYTVKEALDNGKEEENGQITFGEYNYKVWYAYTENGATITNTSTNASTVKFAIDVIKNWVGGSSTQELNFVFKNEKDGKEYTLTMTAAGQASQDRWYDSIELPKYNDDNTLAAYTVSEKNVKGYTTDVNKFTGITANSEAVEFTNTRNTKNIAVTKQWKDTPESLKKDVVVVLTENGKVSNRKDAIKKIKNDTEHKVVYTNLPETDTEGNKIDYSVNENSVETGFEANVTKDNEGNIVVTNTYKKLKEDTISVTLKKVWIGGVGNNATFKFINKKTKDAQTVVLSAATEGLKEIVDPNGHVTWTYEVKGLRKYDDDANLIDYIVEEVTNKAYTLKGDNSIEVKAGDTATFTNVRVEKKLTLKKEWISEEKAPVTVIVAAGEINFDILLRNENGWKYDKLLPVYDVEGNPIQYTITEKEIQGYKADNAVKTLTFVTPAGDTANQIVTFTNTKMIGKDKNFTVHKTWVGEPTSKVSFGLFDGTNKVGTLELSAKDVKAPAQTQAVWEGTFKGEYPEYKLVGDKAEKIQYEVKELDSSGNSASDEVKLEGRTFKVVGTPAQDTPNTYNFTNTDITKTDISVTKTWFGKVPESGLVHFGLFKVTAEGLVQVGKENYEVEDSNSSKWKVTFKNVASVDENGNKINYVIKEVDGEANALKGGTNVKLGDTNYKVSYDDKGNITNTELIDLTVNKEWGKNVPDIAKHSVKIRITDDSRSDMNGRSFLLNDANGWTKSFKNLPLYNAEGNEINYTVVETEINGDEVEPGPSAKKYYHSAFEITAEDAENITKSQTITIKNSIVNANNDNPDNRTINVVKGWSEGAERKPVTVKLYKLDAAKGEIVPVEDGETELREENFWQTEFTVPKNDKDGNEIIYYAFETSVGDVKIDESKLSPNMYNEGYQIGEYEVSIAELIGDAEGEEYGFYILNTADNKEVKPEEKVNINVTKKWLIPDNSEYVKPVRVRLFIKAGEYLVPVSDATDLTLDANNNWNGKFADLDKFNNDGDQIEYYVAEVGVGDYTKEITSLDQISGENGYTIGRYNAYIDCNGTDNVVISNDYTLIDVTAVKNWVGATPRQTVEFTLYTKQGENLVPTGKTVTLNGTDENTVATFAELPRLDNDGKQIVYYVYETKIGETPITFNLTPVETMNYSLGINGGVYAVTVSDNGTVGDKVVIISNSFTGTPVIPSGNIPLVPVVTPIPTPTPTPAPNPDSPVVDIPNVPSPQGPATPVNDGDEDNGVTEIDEDDVPQGDGKEVKKDNKANKDTVEITDNKAPKGSANLPKTGGEAGNFLPIIGLGLIGLGLVIRRRR</sequence>
<keyword evidence="10" id="KW-1185">Reference proteome</keyword>
<evidence type="ECO:0000256" key="1">
    <source>
        <dbReference type="ARBA" id="ARBA00022512"/>
    </source>
</evidence>
<dbReference type="RefSeq" id="WP_208427914.1">
    <property type="nucleotide sequence ID" value="NZ_JAEPRJ010000001.1"/>
</dbReference>
<evidence type="ECO:0000313" key="9">
    <source>
        <dbReference type="EMBL" id="MBK5896331.1"/>
    </source>
</evidence>
<evidence type="ECO:0000256" key="5">
    <source>
        <dbReference type="SAM" id="MobiDB-lite"/>
    </source>
</evidence>
<feature type="compositionally biased region" description="Pro residues" evidence="5">
    <location>
        <begin position="1835"/>
        <end position="1844"/>
    </location>
</feature>
<dbReference type="Gene3D" id="2.60.40.1140">
    <property type="entry name" value="Collagen-binding surface protein Cna, B-type domain"/>
    <property type="match status" value="11"/>
</dbReference>
<evidence type="ECO:0000259" key="7">
    <source>
        <dbReference type="PROSITE" id="PS50234"/>
    </source>
</evidence>
<dbReference type="Pfam" id="PF21426">
    <property type="entry name" value="GBS104-like_Ig"/>
    <property type="match status" value="1"/>
</dbReference>
<evidence type="ECO:0000256" key="4">
    <source>
        <dbReference type="ARBA" id="ARBA00023088"/>
    </source>
</evidence>
<feature type="transmembrane region" description="Helical" evidence="6">
    <location>
        <begin position="1920"/>
        <end position="1938"/>
    </location>
</feature>
<dbReference type="InterPro" id="IPR036465">
    <property type="entry name" value="vWFA_dom_sf"/>
</dbReference>
<evidence type="ECO:0000313" key="10">
    <source>
        <dbReference type="Proteomes" id="UP000604730"/>
    </source>
</evidence>
<dbReference type="CDD" id="cd00198">
    <property type="entry name" value="vWFA"/>
    <property type="match status" value="1"/>
</dbReference>
<comment type="caution">
    <text evidence="9">The sequence shown here is derived from an EMBL/GenBank/DDBJ whole genome shotgun (WGS) entry which is preliminary data.</text>
</comment>